<dbReference type="Proteomes" id="UP000293073">
    <property type="component" value="Plasmid unnamed1"/>
</dbReference>
<dbReference type="EMBL" id="CP034942">
    <property type="protein sequence ID" value="QAY21973.1"/>
    <property type="molecule type" value="Genomic_DNA"/>
</dbReference>
<name>A0A481RL08_HALEZ</name>
<evidence type="ECO:0000313" key="1">
    <source>
        <dbReference type="EMBL" id="QAY21973.1"/>
    </source>
</evidence>
<proteinExistence type="predicted"/>
<keyword evidence="1" id="KW-0614">Plasmid</keyword>
<dbReference type="GeneID" id="301361871"/>
<protein>
    <submittedName>
        <fullName evidence="1">Uncharacterized protein</fullName>
    </submittedName>
</protein>
<dbReference type="RefSeq" id="WP_129452723.1">
    <property type="nucleotide sequence ID" value="NZ_CP034942.1"/>
</dbReference>
<gene>
    <name evidence="1" type="ORF">EO776_18670</name>
</gene>
<accession>A0A481RL08</accession>
<evidence type="ECO:0000313" key="2">
    <source>
        <dbReference type="Proteomes" id="UP000293073"/>
    </source>
</evidence>
<dbReference type="KEGG" id="hezz:EO776_18670"/>
<dbReference type="AlphaFoldDB" id="A0A481RL08"/>
<organism evidence="1 2">
    <name type="scientific">Halorubrum ezzemoulense</name>
    <name type="common">Halorubrum chaoviator</name>
    <dbReference type="NCBI Taxonomy" id="337243"/>
    <lineage>
        <taxon>Archaea</taxon>
        <taxon>Methanobacteriati</taxon>
        <taxon>Methanobacteriota</taxon>
        <taxon>Stenosarchaea group</taxon>
        <taxon>Halobacteria</taxon>
        <taxon>Halobacteriales</taxon>
        <taxon>Haloferacaceae</taxon>
        <taxon>Halorubrum</taxon>
    </lineage>
</organism>
<sequence length="375" mass="43177">MTNVDPPESVPEGQKTKYRGLYGKCIEHKLDTFPEQSKREDLLEEISVQRRHRKLISYSIFPFVQERPAGYKFFTAEPLEELGVPNFDFLLWDLDGKVIFGEAKSSIPASADTVVNQLKERKEIAEKHKEHIEDEYLGSEIDHMEFVVSTYVNHGDKIAKAIIEQGAEFITWVVDAHHDELWIRQARPTSFPDNLEADEPDTMLEELDRRHTHDVSSLNGELDRIKTSLGQADVLPTAIIVDQLRAVVQARRVVGRHPCVDRADIETYVSNSSLNYTEERVGGIVDDLIEAGKRINFLSEWDDERADLKLVSNYTAKDDLEQVLENKWIDWRVEGMKDNLRNQCEERITAELGRQRQLDEFDTGVPAKETEEKSR</sequence>
<geneLocation type="plasmid" evidence="1">
    <name>unnamed1</name>
</geneLocation>
<reference evidence="2" key="1">
    <citation type="submission" date="2019-01" db="EMBL/GenBank/DDBJ databases">
        <title>Complete genome of Halorubrum ezzemoulense strain FB21.</title>
        <authorList>
            <person name="Feng Y."/>
            <person name="Louyakis A.S."/>
            <person name="Papke R.T."/>
            <person name="Gogarten J.P."/>
        </authorList>
    </citation>
    <scope>NUCLEOTIDE SEQUENCE [LARGE SCALE GENOMIC DNA]</scope>
    <source>
        <strain evidence="2">Fb21</strain>
        <plasmid evidence="2">unnamed1</plasmid>
    </source>
</reference>